<sequence>MHIKTLDYFQKIVTTKSISKVATMEHISQSALSQLIQKMEDDFGCKLLIRSNRGVKLTPFGEIVFKYSQNMVRMYENMKSDLNLAKENEDVVRVSANWPLATYALPCVLYDIKQKFKNHTYHLSSNFHNDKIIEDVENNIVDFGFVYGKPESTKVEYIPIGKDKATLLACPDFAIDDTINLEDVFTYEMIDFDMAENIMDHLDEKLRLHNKSVKDFKILFKVDNIEGAKVSIKNGYGIAFLPYSTVKTEVYKKTLKEIEIRDFKVHYDIYLVYKKNNIHTHSVKDTLKYLLNMDQKDFC</sequence>
<keyword evidence="2" id="KW-0805">Transcription regulation</keyword>
<comment type="similarity">
    <text evidence="1">Belongs to the LysR transcriptional regulatory family.</text>
</comment>
<evidence type="ECO:0000313" key="7">
    <source>
        <dbReference type="Proteomes" id="UP000216024"/>
    </source>
</evidence>
<accession>A0A267MMC3</accession>
<dbReference type="AlphaFoldDB" id="A0A267MMC3"/>
<dbReference type="GO" id="GO:0003700">
    <property type="term" value="F:DNA-binding transcription factor activity"/>
    <property type="evidence" value="ECO:0007669"/>
    <property type="project" value="InterPro"/>
</dbReference>
<dbReference type="Gene3D" id="1.10.10.10">
    <property type="entry name" value="Winged helix-like DNA-binding domain superfamily/Winged helix DNA-binding domain"/>
    <property type="match status" value="1"/>
</dbReference>
<keyword evidence="4" id="KW-0804">Transcription</keyword>
<evidence type="ECO:0000313" key="6">
    <source>
        <dbReference type="EMBL" id="PAB60025.1"/>
    </source>
</evidence>
<feature type="domain" description="HTH lysR-type" evidence="5">
    <location>
        <begin position="1"/>
        <end position="58"/>
    </location>
</feature>
<dbReference type="GO" id="GO:0000976">
    <property type="term" value="F:transcription cis-regulatory region binding"/>
    <property type="evidence" value="ECO:0007669"/>
    <property type="project" value="TreeGrafter"/>
</dbReference>
<evidence type="ECO:0000256" key="2">
    <source>
        <dbReference type="ARBA" id="ARBA00023015"/>
    </source>
</evidence>
<evidence type="ECO:0000259" key="5">
    <source>
        <dbReference type="PROSITE" id="PS50931"/>
    </source>
</evidence>
<keyword evidence="3" id="KW-0238">DNA-binding</keyword>
<evidence type="ECO:0000256" key="3">
    <source>
        <dbReference type="ARBA" id="ARBA00023125"/>
    </source>
</evidence>
<dbReference type="PROSITE" id="PS50931">
    <property type="entry name" value="HTH_LYSR"/>
    <property type="match status" value="1"/>
</dbReference>
<dbReference type="SUPFAM" id="SSF46785">
    <property type="entry name" value="Winged helix' DNA-binding domain"/>
    <property type="match status" value="1"/>
</dbReference>
<dbReference type="InterPro" id="IPR005119">
    <property type="entry name" value="LysR_subst-bd"/>
</dbReference>
<evidence type="ECO:0000256" key="1">
    <source>
        <dbReference type="ARBA" id="ARBA00009437"/>
    </source>
</evidence>
<dbReference type="InterPro" id="IPR000847">
    <property type="entry name" value="LysR_HTH_N"/>
</dbReference>
<dbReference type="SUPFAM" id="SSF53850">
    <property type="entry name" value="Periplasmic binding protein-like II"/>
    <property type="match status" value="1"/>
</dbReference>
<proteinExistence type="inferred from homology"/>
<dbReference type="Pfam" id="PF03466">
    <property type="entry name" value="LysR_substrate"/>
    <property type="match status" value="1"/>
</dbReference>
<dbReference type="PANTHER" id="PTHR30126">
    <property type="entry name" value="HTH-TYPE TRANSCRIPTIONAL REGULATOR"/>
    <property type="match status" value="1"/>
</dbReference>
<dbReference type="Pfam" id="PF00126">
    <property type="entry name" value="HTH_1"/>
    <property type="match status" value="1"/>
</dbReference>
<dbReference type="EMBL" id="NIBG01000004">
    <property type="protein sequence ID" value="PAB60025.1"/>
    <property type="molecule type" value="Genomic_DNA"/>
</dbReference>
<dbReference type="InterPro" id="IPR036388">
    <property type="entry name" value="WH-like_DNA-bd_sf"/>
</dbReference>
<reference evidence="6 7" key="1">
    <citation type="submission" date="2017-06" db="EMBL/GenBank/DDBJ databases">
        <title>Draft genome sequence of anaerobic fermentative bacterium Anaeromicrobium sediminis DY2726D isolated from West Pacific Ocean sediments.</title>
        <authorList>
            <person name="Zeng X."/>
        </authorList>
    </citation>
    <scope>NUCLEOTIDE SEQUENCE [LARGE SCALE GENOMIC DNA]</scope>
    <source>
        <strain evidence="6 7">DY2726D</strain>
    </source>
</reference>
<keyword evidence="7" id="KW-1185">Reference proteome</keyword>
<name>A0A267MMC3_9FIRM</name>
<dbReference type="PANTHER" id="PTHR30126:SF64">
    <property type="entry name" value="HTH-TYPE TRANSCRIPTIONAL REGULATOR CITR"/>
    <property type="match status" value="1"/>
</dbReference>
<dbReference type="FunFam" id="1.10.10.10:FF:000001">
    <property type="entry name" value="LysR family transcriptional regulator"/>
    <property type="match status" value="1"/>
</dbReference>
<dbReference type="RefSeq" id="WP_095132191.1">
    <property type="nucleotide sequence ID" value="NZ_NIBG01000004.1"/>
</dbReference>
<dbReference type="Proteomes" id="UP000216024">
    <property type="component" value="Unassembled WGS sequence"/>
</dbReference>
<protein>
    <recommendedName>
        <fullName evidence="5">HTH lysR-type domain-containing protein</fullName>
    </recommendedName>
</protein>
<comment type="caution">
    <text evidence="6">The sequence shown here is derived from an EMBL/GenBank/DDBJ whole genome shotgun (WGS) entry which is preliminary data.</text>
</comment>
<dbReference type="InterPro" id="IPR036390">
    <property type="entry name" value="WH_DNA-bd_sf"/>
</dbReference>
<dbReference type="Gene3D" id="3.40.190.290">
    <property type="match status" value="1"/>
</dbReference>
<gene>
    <name evidence="6" type="ORF">CCE28_06520</name>
</gene>
<organism evidence="6 7">
    <name type="scientific">Anaeromicrobium sediminis</name>
    <dbReference type="NCBI Taxonomy" id="1478221"/>
    <lineage>
        <taxon>Bacteria</taxon>
        <taxon>Bacillati</taxon>
        <taxon>Bacillota</taxon>
        <taxon>Clostridia</taxon>
        <taxon>Peptostreptococcales</taxon>
        <taxon>Thermotaleaceae</taxon>
        <taxon>Anaeromicrobium</taxon>
    </lineage>
</organism>
<evidence type="ECO:0000256" key="4">
    <source>
        <dbReference type="ARBA" id="ARBA00023163"/>
    </source>
</evidence>
<dbReference type="OrthoDB" id="119203at2"/>